<dbReference type="InParanoid" id="K3ZGA1"/>
<reference evidence="1" key="2">
    <citation type="submission" date="2018-08" db="UniProtKB">
        <authorList>
            <consortium name="EnsemblPlants"/>
        </authorList>
    </citation>
    <scope>IDENTIFICATION</scope>
    <source>
        <strain evidence="1">Yugu1</strain>
    </source>
</reference>
<dbReference type="Proteomes" id="UP000004995">
    <property type="component" value="Unassembled WGS sequence"/>
</dbReference>
<reference evidence="2" key="1">
    <citation type="journal article" date="2012" name="Nat. Biotechnol.">
        <title>Reference genome sequence of the model plant Setaria.</title>
        <authorList>
            <person name="Bennetzen J.L."/>
            <person name="Schmutz J."/>
            <person name="Wang H."/>
            <person name="Percifield R."/>
            <person name="Hawkins J."/>
            <person name="Pontaroli A.C."/>
            <person name="Estep M."/>
            <person name="Feng L."/>
            <person name="Vaughn J.N."/>
            <person name="Grimwood J."/>
            <person name="Jenkins J."/>
            <person name="Barry K."/>
            <person name="Lindquist E."/>
            <person name="Hellsten U."/>
            <person name="Deshpande S."/>
            <person name="Wang X."/>
            <person name="Wu X."/>
            <person name="Mitros T."/>
            <person name="Triplett J."/>
            <person name="Yang X."/>
            <person name="Ye C.Y."/>
            <person name="Mauro-Herrera M."/>
            <person name="Wang L."/>
            <person name="Li P."/>
            <person name="Sharma M."/>
            <person name="Sharma R."/>
            <person name="Ronald P.C."/>
            <person name="Panaud O."/>
            <person name="Kellogg E.A."/>
            <person name="Brutnell T.P."/>
            <person name="Doust A.N."/>
            <person name="Tuskan G.A."/>
            <person name="Rokhsar D."/>
            <person name="Devos K.M."/>
        </authorList>
    </citation>
    <scope>NUCLEOTIDE SEQUENCE [LARGE SCALE GENOMIC DNA]</scope>
    <source>
        <strain evidence="2">cv. Yugu1</strain>
    </source>
</reference>
<dbReference type="HOGENOM" id="CLU_3208543_0_0_1"/>
<keyword evidence="2" id="KW-1185">Reference proteome</keyword>
<dbReference type="EnsemblPlants" id="KQL16494">
    <property type="protein sequence ID" value="KQL16494"/>
    <property type="gene ID" value="SETIT_025603mg"/>
</dbReference>
<name>K3ZGA1_SETIT</name>
<sequence>MSPTTVRLNFDRINRTAKRKSGKRISVRTNNINERNTAPPRYDWE</sequence>
<dbReference type="Gramene" id="KQL16494">
    <property type="protein sequence ID" value="KQL16494"/>
    <property type="gene ID" value="SETIT_025603mg"/>
</dbReference>
<accession>K3ZGA1</accession>
<evidence type="ECO:0000313" key="2">
    <source>
        <dbReference type="Proteomes" id="UP000004995"/>
    </source>
</evidence>
<organism evidence="1 2">
    <name type="scientific">Setaria italica</name>
    <name type="common">Foxtail millet</name>
    <name type="synonym">Panicum italicum</name>
    <dbReference type="NCBI Taxonomy" id="4555"/>
    <lineage>
        <taxon>Eukaryota</taxon>
        <taxon>Viridiplantae</taxon>
        <taxon>Streptophyta</taxon>
        <taxon>Embryophyta</taxon>
        <taxon>Tracheophyta</taxon>
        <taxon>Spermatophyta</taxon>
        <taxon>Magnoliopsida</taxon>
        <taxon>Liliopsida</taxon>
        <taxon>Poales</taxon>
        <taxon>Poaceae</taxon>
        <taxon>PACMAD clade</taxon>
        <taxon>Panicoideae</taxon>
        <taxon>Panicodae</taxon>
        <taxon>Paniceae</taxon>
        <taxon>Cenchrinae</taxon>
        <taxon>Setaria</taxon>
    </lineage>
</organism>
<protein>
    <submittedName>
        <fullName evidence="1">Uncharacterized protein</fullName>
    </submittedName>
</protein>
<dbReference type="EMBL" id="AGNK02001995">
    <property type="status" value="NOT_ANNOTATED_CDS"/>
    <property type="molecule type" value="Genomic_DNA"/>
</dbReference>
<evidence type="ECO:0000313" key="1">
    <source>
        <dbReference type="EnsemblPlants" id="KQL16494"/>
    </source>
</evidence>
<proteinExistence type="predicted"/>
<dbReference type="AlphaFoldDB" id="K3ZGA1"/>